<feature type="domain" description="Alpha box" evidence="6">
    <location>
        <begin position="38"/>
        <end position="93"/>
    </location>
</feature>
<keyword evidence="4 5" id="KW-0539">Nucleus</keyword>
<dbReference type="GO" id="GO:0005634">
    <property type="term" value="C:nucleus"/>
    <property type="evidence" value="ECO:0007669"/>
    <property type="project" value="UniProtKB-SubCell"/>
</dbReference>
<keyword evidence="1 5" id="KW-0805">Transcription regulation</keyword>
<evidence type="ECO:0000256" key="3">
    <source>
        <dbReference type="ARBA" id="ARBA00023163"/>
    </source>
</evidence>
<keyword evidence="3 5" id="KW-0804">Transcription</keyword>
<dbReference type="PROSITE" id="PS51325">
    <property type="entry name" value="ALPHA_BOX"/>
    <property type="match status" value="1"/>
</dbReference>
<accession>A0AAN7BH26</accession>
<evidence type="ECO:0000313" key="7">
    <source>
        <dbReference type="EMBL" id="KAK4223215.1"/>
    </source>
</evidence>
<keyword evidence="2 5" id="KW-0238">DNA-binding</keyword>
<dbReference type="EMBL" id="MU865435">
    <property type="protein sequence ID" value="KAK4223215.1"/>
    <property type="molecule type" value="Genomic_DNA"/>
</dbReference>
<gene>
    <name evidence="7" type="ORF">QBC38DRAFT_54869</name>
</gene>
<sequence>MSGVNQIVETFEGLGDSDRAETIKVLSNMMRNTPPRQTPKKKVNGFMGYRAYYSSLFNQLPQKERSPILTTLWQQDPLHKEWDFMCAVYSAIREYLTEQNITLQTWFQFAVRHMGIPPREGYMHALGWELTQQDNGTYELQRIVARGSLNQIQPMNGLGLFLSCLNGGLPVVNPEPIITQLSDPAFDVICINTPNTPQSSDSPPAFHQFAKQNPSLAMSAIFGVPSNHGLITQGVQVLEETGSIPQGQRLDIPMPSVGFPDEADANTASAGIGDAEFDAILRSLYGDPNTHVDLTSLEYGFLNVQDEHH</sequence>
<dbReference type="GO" id="GO:0045895">
    <property type="term" value="P:positive regulation of mating-type specific transcription, DNA-templated"/>
    <property type="evidence" value="ECO:0007669"/>
    <property type="project" value="InterPro"/>
</dbReference>
<protein>
    <submittedName>
        <fullName evidence="7">Mat sexual cell fertilization-promoting factor</fullName>
    </submittedName>
</protein>
<name>A0AAN7BH26_9PEZI</name>
<dbReference type="AlphaFoldDB" id="A0AAN7BH26"/>
<proteinExistence type="inferred from homology"/>
<evidence type="ECO:0000256" key="5">
    <source>
        <dbReference type="RuleBase" id="RU003516"/>
    </source>
</evidence>
<keyword evidence="8" id="KW-1185">Reference proteome</keyword>
<comment type="similarity">
    <text evidence="5">Belongs to the MATALPHA1 family.</text>
</comment>
<dbReference type="GO" id="GO:0008301">
    <property type="term" value="F:DNA binding, bending"/>
    <property type="evidence" value="ECO:0007669"/>
    <property type="project" value="InterPro"/>
</dbReference>
<reference evidence="7" key="2">
    <citation type="submission" date="2023-05" db="EMBL/GenBank/DDBJ databases">
        <authorList>
            <consortium name="Lawrence Berkeley National Laboratory"/>
            <person name="Steindorff A."/>
            <person name="Hensen N."/>
            <person name="Bonometti L."/>
            <person name="Westerberg I."/>
            <person name="Brannstrom I.O."/>
            <person name="Guillou S."/>
            <person name="Cros-Aarteil S."/>
            <person name="Calhoun S."/>
            <person name="Haridas S."/>
            <person name="Kuo A."/>
            <person name="Mondo S."/>
            <person name="Pangilinan J."/>
            <person name="Riley R."/>
            <person name="Labutti K."/>
            <person name="Andreopoulos B."/>
            <person name="Lipzen A."/>
            <person name="Chen C."/>
            <person name="Yanf M."/>
            <person name="Daum C."/>
            <person name="Ng V."/>
            <person name="Clum A."/>
            <person name="Ohm R."/>
            <person name="Martin F."/>
            <person name="Silar P."/>
            <person name="Natvig D."/>
            <person name="Lalanne C."/>
            <person name="Gautier V."/>
            <person name="Ament-Velasquez S.L."/>
            <person name="Kruys A."/>
            <person name="Hutchinson M.I."/>
            <person name="Powell A.J."/>
            <person name="Barry K."/>
            <person name="Miller A.N."/>
            <person name="Grigoriev I.V."/>
            <person name="Debuchy R."/>
            <person name="Gladieux P."/>
            <person name="Thoren M.H."/>
            <person name="Johannesson H."/>
        </authorList>
    </citation>
    <scope>NUCLEOTIDE SEQUENCE</scope>
    <source>
        <strain evidence="7">CBS 990.96</strain>
    </source>
</reference>
<reference evidence="7" key="1">
    <citation type="journal article" date="2023" name="Mol. Phylogenet. Evol.">
        <title>Genome-scale phylogeny and comparative genomics of the fungal order Sordariales.</title>
        <authorList>
            <person name="Hensen N."/>
            <person name="Bonometti L."/>
            <person name="Westerberg I."/>
            <person name="Brannstrom I.O."/>
            <person name="Guillou S."/>
            <person name="Cros-Aarteil S."/>
            <person name="Calhoun S."/>
            <person name="Haridas S."/>
            <person name="Kuo A."/>
            <person name="Mondo S."/>
            <person name="Pangilinan J."/>
            <person name="Riley R."/>
            <person name="LaButti K."/>
            <person name="Andreopoulos B."/>
            <person name="Lipzen A."/>
            <person name="Chen C."/>
            <person name="Yan M."/>
            <person name="Daum C."/>
            <person name="Ng V."/>
            <person name="Clum A."/>
            <person name="Steindorff A."/>
            <person name="Ohm R.A."/>
            <person name="Martin F."/>
            <person name="Silar P."/>
            <person name="Natvig D.O."/>
            <person name="Lalanne C."/>
            <person name="Gautier V."/>
            <person name="Ament-Velasquez S.L."/>
            <person name="Kruys A."/>
            <person name="Hutchinson M.I."/>
            <person name="Powell A.J."/>
            <person name="Barry K."/>
            <person name="Miller A.N."/>
            <person name="Grigoriev I.V."/>
            <person name="Debuchy R."/>
            <person name="Gladieux P."/>
            <person name="Hiltunen Thoren M."/>
            <person name="Johannesson H."/>
        </authorList>
    </citation>
    <scope>NUCLEOTIDE SEQUENCE</scope>
    <source>
        <strain evidence="7">CBS 990.96</strain>
    </source>
</reference>
<dbReference type="Proteomes" id="UP001301958">
    <property type="component" value="Unassembled WGS sequence"/>
</dbReference>
<comment type="caution">
    <text evidence="7">The sequence shown here is derived from an EMBL/GenBank/DDBJ whole genome shotgun (WGS) entry which is preliminary data.</text>
</comment>
<dbReference type="InterPro" id="IPR006856">
    <property type="entry name" value="MATalpha_HMGbox"/>
</dbReference>
<evidence type="ECO:0000313" key="8">
    <source>
        <dbReference type="Proteomes" id="UP001301958"/>
    </source>
</evidence>
<organism evidence="7 8">
    <name type="scientific">Podospora fimiseda</name>
    <dbReference type="NCBI Taxonomy" id="252190"/>
    <lineage>
        <taxon>Eukaryota</taxon>
        <taxon>Fungi</taxon>
        <taxon>Dikarya</taxon>
        <taxon>Ascomycota</taxon>
        <taxon>Pezizomycotina</taxon>
        <taxon>Sordariomycetes</taxon>
        <taxon>Sordariomycetidae</taxon>
        <taxon>Sordariales</taxon>
        <taxon>Podosporaceae</taxon>
        <taxon>Podospora</taxon>
    </lineage>
</organism>
<evidence type="ECO:0000256" key="4">
    <source>
        <dbReference type="ARBA" id="ARBA00023242"/>
    </source>
</evidence>
<dbReference type="Pfam" id="PF04769">
    <property type="entry name" value="MATalpha_HMGbox"/>
    <property type="match status" value="1"/>
</dbReference>
<comment type="subcellular location">
    <subcellularLocation>
        <location evidence="5">Nucleus</location>
    </subcellularLocation>
</comment>
<evidence type="ECO:0000256" key="1">
    <source>
        <dbReference type="ARBA" id="ARBA00023015"/>
    </source>
</evidence>
<evidence type="ECO:0000259" key="6">
    <source>
        <dbReference type="PROSITE" id="PS51325"/>
    </source>
</evidence>
<evidence type="ECO:0000256" key="2">
    <source>
        <dbReference type="ARBA" id="ARBA00023125"/>
    </source>
</evidence>